<protein>
    <submittedName>
        <fullName evidence="9">Striatin 1/3/4</fullName>
    </submittedName>
</protein>
<feature type="compositionally biased region" description="Basic and acidic residues" evidence="7">
    <location>
        <begin position="435"/>
        <end position="445"/>
    </location>
</feature>
<accession>A0A9P3H659</accession>
<evidence type="ECO:0000256" key="2">
    <source>
        <dbReference type="ARBA" id="ARBA00022574"/>
    </source>
</evidence>
<feature type="compositionally biased region" description="Low complexity" evidence="7">
    <location>
        <begin position="102"/>
        <end position="111"/>
    </location>
</feature>
<feature type="repeat" description="WD" evidence="6">
    <location>
        <begin position="453"/>
        <end position="494"/>
    </location>
</feature>
<evidence type="ECO:0000256" key="5">
    <source>
        <dbReference type="ARBA" id="ARBA00023054"/>
    </source>
</evidence>
<feature type="repeat" description="WD" evidence="6">
    <location>
        <begin position="720"/>
        <end position="755"/>
    </location>
</feature>
<feature type="region of interest" description="Disordered" evidence="7">
    <location>
        <begin position="403"/>
        <end position="445"/>
    </location>
</feature>
<dbReference type="InterPro" id="IPR051488">
    <property type="entry name" value="WD_repeat_striatin"/>
</dbReference>
<sequence length="803" mass="87710">MHQFQSFGPQGPAVAEYAFPSVLQFLQSEWRRFERDRNEWDIEKAEMKARIAFLEGEKRGVDNTKMDLMKRVKMLEYALRQERSKYLESSAASKGGPTPPKDAAGNNDGANTNSKALNRMSTYSASGNSMAQVSPTTATSMDPVGRAKSREFLRICLQEISYLTASVPPSISAAMPPVQNRLIRQDYDRRAMGPNGIRGAGAKNRHSDFFPATGPTPVPPPMPRSNSVPIATLQSIAHIKPSSSSPPLEAETIKMNGNAGSVISGNPTLKQAQSPTANVPSSVLAVDQEAVHKPIGARPESTTEKMEQNVIVSPSEHIDDGHDDRPNGLEAFQHEEAVTVVHSPISGEQWKADLRKAGQELAESAQGKKTNAKVEDEAQLSKDVQDKFKISPDRLNKMVKDWDKSKQDTNPGMLDELASLNVSPTDMVDSNGGTKESDPSTDEPARWRPRVTLRRHMDAVRSIAFHPTQKSLLSGSEDGMVKYWNLESSLRESKRPPNAELEAIHTYRGHTKPVTAVAISADQGKCFSASMDSTVRSWKLVPLNKETYARLDPTLSLSSFIGHTDSVWDIKLFPISVSSSQLLASISADGALKIWDTETKGSPLRSSWGYHGLEASELAEPTEAYTSGLAKLPVPTSLDFCPTDLKKMIVSYSNSVIKLFDIETGKEILAFKSNETYDGTTSTQINKVVCHPTMPIVVSGHEDRYIRFFDINSGACSFSMLSHLDAVSSLDIDPAGLVLCSGGHDGSVRLWDLASATRPCLQEFTGHRRKGNEGVTTVKYHPTLPGLLATGGADSIVKVYTRS</sequence>
<keyword evidence="5" id="KW-0175">Coiled coil</keyword>
<evidence type="ECO:0000256" key="7">
    <source>
        <dbReference type="SAM" id="MobiDB-lite"/>
    </source>
</evidence>
<dbReference type="Pfam" id="PF08232">
    <property type="entry name" value="Striatin"/>
    <property type="match status" value="1"/>
</dbReference>
<organism evidence="9 10">
    <name type="scientific">Entomortierella parvispora</name>
    <dbReference type="NCBI Taxonomy" id="205924"/>
    <lineage>
        <taxon>Eukaryota</taxon>
        <taxon>Fungi</taxon>
        <taxon>Fungi incertae sedis</taxon>
        <taxon>Mucoromycota</taxon>
        <taxon>Mortierellomycotina</taxon>
        <taxon>Mortierellomycetes</taxon>
        <taxon>Mortierellales</taxon>
        <taxon>Mortierellaceae</taxon>
        <taxon>Entomortierella</taxon>
    </lineage>
</organism>
<dbReference type="Gene3D" id="1.20.5.300">
    <property type="match status" value="1"/>
</dbReference>
<dbReference type="InterPro" id="IPR013258">
    <property type="entry name" value="Striatin_N"/>
</dbReference>
<feature type="repeat" description="WD" evidence="6">
    <location>
        <begin position="560"/>
        <end position="599"/>
    </location>
</feature>
<dbReference type="GO" id="GO:0005516">
    <property type="term" value="F:calmodulin binding"/>
    <property type="evidence" value="ECO:0007669"/>
    <property type="project" value="UniProtKB-KW"/>
</dbReference>
<dbReference type="InterPro" id="IPR001680">
    <property type="entry name" value="WD40_rpt"/>
</dbReference>
<feature type="repeat" description="WD" evidence="6">
    <location>
        <begin position="507"/>
        <end position="540"/>
    </location>
</feature>
<dbReference type="Pfam" id="PF00400">
    <property type="entry name" value="WD40"/>
    <property type="match status" value="6"/>
</dbReference>
<dbReference type="CDD" id="cd00200">
    <property type="entry name" value="WD40"/>
    <property type="match status" value="1"/>
</dbReference>
<dbReference type="InterPro" id="IPR019775">
    <property type="entry name" value="WD40_repeat_CS"/>
</dbReference>
<evidence type="ECO:0000256" key="6">
    <source>
        <dbReference type="PROSITE-ProRule" id="PRU00221"/>
    </source>
</evidence>
<reference evidence="9" key="2">
    <citation type="journal article" date="2022" name="Microbiol. Resour. Announc.">
        <title>Whole-Genome Sequence of Entomortierella parvispora E1425, a Mucoromycotan Fungus Associated with Burkholderiaceae-Related Endosymbiotic Bacteria.</title>
        <authorList>
            <person name="Herlambang A."/>
            <person name="Guo Y."/>
            <person name="Takashima Y."/>
            <person name="Narisawa K."/>
            <person name="Ohta H."/>
            <person name="Nishizawa T."/>
        </authorList>
    </citation>
    <scope>NUCLEOTIDE SEQUENCE</scope>
    <source>
        <strain evidence="9">E1425</strain>
    </source>
</reference>
<keyword evidence="2 6" id="KW-0853">WD repeat</keyword>
<evidence type="ECO:0000313" key="9">
    <source>
        <dbReference type="EMBL" id="GJJ70468.1"/>
    </source>
</evidence>
<reference evidence="9" key="1">
    <citation type="submission" date="2021-11" db="EMBL/GenBank/DDBJ databases">
        <authorList>
            <person name="Herlambang A."/>
            <person name="Guo Y."/>
            <person name="Takashima Y."/>
            <person name="Nishizawa T."/>
        </authorList>
    </citation>
    <scope>NUCLEOTIDE SEQUENCE</scope>
    <source>
        <strain evidence="9">E1425</strain>
    </source>
</reference>
<dbReference type="SMART" id="SM00320">
    <property type="entry name" value="WD40"/>
    <property type="match status" value="7"/>
</dbReference>
<keyword evidence="10" id="KW-1185">Reference proteome</keyword>
<comment type="caution">
    <text evidence="9">The sequence shown here is derived from an EMBL/GenBank/DDBJ whole genome shotgun (WGS) entry which is preliminary data.</text>
</comment>
<feature type="region of interest" description="Disordered" evidence="7">
    <location>
        <begin position="86"/>
        <end position="115"/>
    </location>
</feature>
<dbReference type="Proteomes" id="UP000827284">
    <property type="component" value="Unassembled WGS sequence"/>
</dbReference>
<dbReference type="PROSITE" id="PS50294">
    <property type="entry name" value="WD_REPEATS_REGION"/>
    <property type="match status" value="3"/>
</dbReference>
<comment type="similarity">
    <text evidence="1">Belongs to the WD repeat striatin family.</text>
</comment>
<evidence type="ECO:0000256" key="4">
    <source>
        <dbReference type="ARBA" id="ARBA00022860"/>
    </source>
</evidence>
<dbReference type="AlphaFoldDB" id="A0A9P3H659"/>
<dbReference type="OrthoDB" id="727118at2759"/>
<dbReference type="PANTHER" id="PTHR15653">
    <property type="entry name" value="STRIATIN"/>
    <property type="match status" value="1"/>
</dbReference>
<evidence type="ECO:0000256" key="3">
    <source>
        <dbReference type="ARBA" id="ARBA00022737"/>
    </source>
</evidence>
<name>A0A9P3H659_9FUNG</name>
<dbReference type="Gene3D" id="2.130.10.10">
    <property type="entry name" value="YVTN repeat-like/Quinoprotein amine dehydrogenase"/>
    <property type="match status" value="2"/>
</dbReference>
<keyword evidence="4" id="KW-0112">Calmodulin-binding</keyword>
<keyword evidence="3" id="KW-0677">Repeat</keyword>
<proteinExistence type="inferred from homology"/>
<feature type="domain" description="Striatin N-terminal" evidence="8">
    <location>
        <begin position="20"/>
        <end position="165"/>
    </location>
</feature>
<dbReference type="PANTHER" id="PTHR15653:SF0">
    <property type="entry name" value="CONNECTOR OF KINASE TO AP-1, ISOFORM E"/>
    <property type="match status" value="1"/>
</dbReference>
<gene>
    <name evidence="9" type="ORF">EMPS_02817</name>
</gene>
<dbReference type="SUPFAM" id="SSF50978">
    <property type="entry name" value="WD40 repeat-like"/>
    <property type="match status" value="1"/>
</dbReference>
<evidence type="ECO:0000259" key="8">
    <source>
        <dbReference type="Pfam" id="PF08232"/>
    </source>
</evidence>
<dbReference type="InterPro" id="IPR036322">
    <property type="entry name" value="WD40_repeat_dom_sf"/>
</dbReference>
<dbReference type="PRINTS" id="PR00320">
    <property type="entry name" value="GPROTEINBRPT"/>
</dbReference>
<dbReference type="InterPro" id="IPR015943">
    <property type="entry name" value="WD40/YVTN_repeat-like_dom_sf"/>
</dbReference>
<dbReference type="InterPro" id="IPR020472">
    <property type="entry name" value="WD40_PAC1"/>
</dbReference>
<dbReference type="PROSITE" id="PS00678">
    <property type="entry name" value="WD_REPEATS_1"/>
    <property type="match status" value="2"/>
</dbReference>
<evidence type="ECO:0000313" key="10">
    <source>
        <dbReference type="Proteomes" id="UP000827284"/>
    </source>
</evidence>
<evidence type="ECO:0000256" key="1">
    <source>
        <dbReference type="ARBA" id="ARBA00009616"/>
    </source>
</evidence>
<dbReference type="EMBL" id="BQFW01000004">
    <property type="protein sequence ID" value="GJJ70468.1"/>
    <property type="molecule type" value="Genomic_DNA"/>
</dbReference>
<dbReference type="PROSITE" id="PS50082">
    <property type="entry name" value="WD_REPEATS_2"/>
    <property type="match status" value="4"/>
</dbReference>